<evidence type="ECO:0000313" key="2">
    <source>
        <dbReference type="Proteomes" id="UP000326641"/>
    </source>
</evidence>
<accession>A0A564W985</accession>
<comment type="caution">
    <text evidence="1">The sequence shown here is derived from an EMBL/GenBank/DDBJ whole genome shotgun (WGS) entry which is preliminary data.</text>
</comment>
<name>A0A564W985_9PROT</name>
<proteinExistence type="predicted"/>
<evidence type="ECO:0000313" key="1">
    <source>
        <dbReference type="EMBL" id="VUX45000.1"/>
    </source>
</evidence>
<dbReference type="Proteomes" id="UP000326641">
    <property type="component" value="Unassembled WGS sequence"/>
</dbReference>
<dbReference type="EMBL" id="UXAT02000001">
    <property type="protein sequence ID" value="VUX45000.1"/>
    <property type="molecule type" value="Genomic_DNA"/>
</dbReference>
<gene>
    <name evidence="1" type="ORF">DF3PA_10125</name>
</gene>
<protein>
    <submittedName>
        <fullName evidence="1">Uncharacterized protein</fullName>
    </submittedName>
</protein>
<organism evidence="1 2">
    <name type="scientific">Candidatus Defluviicoccus seviourii</name>
    <dbReference type="NCBI Taxonomy" id="2565273"/>
    <lineage>
        <taxon>Bacteria</taxon>
        <taxon>Pseudomonadati</taxon>
        <taxon>Pseudomonadota</taxon>
        <taxon>Alphaproteobacteria</taxon>
        <taxon>Rhodospirillales</taxon>
        <taxon>Rhodospirillaceae</taxon>
        <taxon>Defluviicoccus</taxon>
    </lineage>
</organism>
<keyword evidence="2" id="KW-1185">Reference proteome</keyword>
<dbReference type="AlphaFoldDB" id="A0A564W985"/>
<sequence>MLFMTEAYPLLTNIRNGVIGSHDAG</sequence>
<reference evidence="1" key="1">
    <citation type="submission" date="2018-11" db="EMBL/GenBank/DDBJ databases">
        <authorList>
            <person name="Onetto C."/>
        </authorList>
    </citation>
    <scope>NUCLEOTIDE SEQUENCE [LARGE SCALE GENOMIC DNA]</scope>
</reference>